<dbReference type="InParanoid" id="A0A168QPX7"/>
<feature type="compositionally biased region" description="Low complexity" evidence="7">
    <location>
        <begin position="398"/>
        <end position="424"/>
    </location>
</feature>
<evidence type="ECO:0000256" key="6">
    <source>
        <dbReference type="SAM" id="Coils"/>
    </source>
</evidence>
<feature type="region of interest" description="Disordered" evidence="7">
    <location>
        <begin position="363"/>
        <end position="427"/>
    </location>
</feature>
<evidence type="ECO:0000256" key="5">
    <source>
        <dbReference type="ARBA" id="ARBA00045897"/>
    </source>
</evidence>
<dbReference type="InterPro" id="IPR013578">
    <property type="entry name" value="Peptidase_M16C_assoc"/>
</dbReference>
<dbReference type="STRING" id="4829.A0A168QPX7"/>
<dbReference type="Proteomes" id="UP000078561">
    <property type="component" value="Unassembled WGS sequence"/>
</dbReference>
<sequence length="1866" mass="209427">MAPALQTPNTVFLVRHGERIDHIDEMWQPDPAHGLNDPPISLLVSERKKAAPLCKGVDRVKTGDFLLELTDLINFQGHRQAEKTGQQLGDMMKQLRQGTTSPPMIIVYSSPFQRCIDTSIGIIKGLEQHIDPHYPPILRMDLGLGEWMSEQFFDEVSCSGARFLARHQEELARRQAMHYQQLSLQHHSSPPSPPPCLHDDDEEEESPFLLPPMTVDYGYHSSQYTDFDFPESYPDMLHRFDHTRRHCIDSATTHLPKKYNPCATASSVFVVMVTHAIGINALLDSFRNTTTRPVKTPYCCISRFQYKAGPKSSYPSLRKTDLLDAMESFRSRDTDSWSVAATIDDQESVVSVQGGLVGLSGSTTTLDTIHDPSNDDNSSVDRPLTNSNSPHISTATLHRPQQQQQQRQVHQQPQQHHQQQQPQHHGGRHLEMPLETLRDFDDQTSTTTGGDDDKRSRSNAAEFGDDGTTRSAVTDFDIDSGDNSDSDQEGSTRGDLHDDDGQTNKIEQQGTLGKDTHDHPNRHHRRQRQHHHVVNDSIAAPPQPQPSFTPVTKSYVELLEENDILQSQIHNLQITQKHQAQVIDNLRSLTECSERVFDKAINLSQLTTDEQKNLVKVSQVQRQQQEENDNADDDNNDLVVNDIGNTIEGPSPTAASIVYAHTITELLERLSERVHQFVLATVDHPWQLILEQHLFTAITDAYLVALPFGTDNQQLLNTAYRDQLRRFQSTLGSSFAQWYRRQTVQSLSLNPATKEYLELMQEQLTIELMQVLAKHDMRKSNQPPLVDQDAWAEVLQWCRNLSLEIHGGEADVIAQPITPGTDFDADIMTATTTTTPAGKKFFFSFNSFLIDRDMTPSSLVKEFQLHADPQQTMLITKYRSLKTGLTVMHVDIDSPLVNGYLTLSTEAFEDSGGFHCLEHLVFLGSEQYPYKGVLDSLANRAIAQGTNAWTDVDHTCYTITTAGSQGFLDLLPIYVDHILYPTLTESGCHTEVHHINGRGEDAGVVYSEMQGCQNTGDDRLHLRMKRIMYPENCGYRSETGGLMECLRELSVEKIRAYHQAYYRPDNLCLIITGKVAEAELMKALDPIEANIISKGPLPEMERPWFKTGVFPDLAANVEETVLFPDEDESMGTVLLAWNGPGCHEYLQIKALEVLNVYLTDSPVSVLQKEFVEIEDPLCTDVDFHVTNHLKSTLMFTASSVPIDDMEELPEMFFSTLRNLVDTKDIDMERMATVIDKELQKLLDNAETDAHDTAAGVCIYDFLYGAEGGKDIENSVKDHEYLAQLEEYTVSDWLDVIQKYYLDVPHVTLLGRPSADFAEQLAEEEQNRVEKQCQDLGEQKLKDLQSQLEDAMAKNDKPLPSGILESFRIPPVSSINFINVISARNNAADEPSNAVQAHVNKDTGADIPLFIQYDHIRSRFVKIAAHIATSTIPTRLLPYTRLFLKAIFSLPVEKDGSLISYEDVVKGLSEDTLEYDASLGTSSGFRELAVFTLKAKASNYEKAVEWLQDILWNTQFTAERLKVVANQILNDIPQAKRDGHGMVNASLRALQYDAQKSASAARNVLFQSTFLQDVVQKLEDDPSSILTDLNEYRQALCNPNNIRIHVTGDILNLKAPRTAFKDFTHTKGGSLVPVPLARDVLSASGLEPGQIAYVVNLPSIENSFSLHSAKCPNRFDDPDIAPLLVMIELLDTMEGYFWKLIRGQGLAYSCFLDANAEAGLLTFTIYQSPDAFKAFEQAKIVIDQLINKEMEIEQTAVDGAKSAVIYSMVARENTMNRAALQSFVNQVLRQVPASYNRDLLSAIQATTVDDLQRVLKKYFANMFKPETSNVMVASSPTKTNDIQKGFESHGFAMKTITLNDLSLDGAH</sequence>
<feature type="compositionally biased region" description="Basic and acidic residues" evidence="7">
    <location>
        <begin position="490"/>
        <end position="502"/>
    </location>
</feature>
<evidence type="ECO:0000256" key="4">
    <source>
        <dbReference type="ARBA" id="ARBA00034552"/>
    </source>
</evidence>
<keyword evidence="10" id="KW-1185">Reference proteome</keyword>
<keyword evidence="6" id="KW-0175">Coiled coil</keyword>
<evidence type="ECO:0000313" key="9">
    <source>
        <dbReference type="EMBL" id="SAM05270.1"/>
    </source>
</evidence>
<feature type="region of interest" description="Disordered" evidence="7">
    <location>
        <begin position="179"/>
        <end position="205"/>
    </location>
</feature>
<dbReference type="GO" id="GO:0006508">
    <property type="term" value="P:proteolysis"/>
    <property type="evidence" value="ECO:0007669"/>
    <property type="project" value="InterPro"/>
</dbReference>
<dbReference type="FunCoup" id="A0A168QPX7">
    <property type="interactions" value="14"/>
</dbReference>
<comment type="function">
    <text evidence="5">Degrades mitochondrial transit peptides after their cleavage in the intermembrane space or in the matrix, and presequence peptides; clearance of these peptides is required to keep the presequence processing machinery running. Preferentially cleaves the N-terminal side of paired basic amino acid residues. Also degrades other unstructured peptides. May function as an ATP-dependent peptidase as opposed to a metalloendopeptidase.</text>
</comment>
<dbReference type="EMBL" id="LT554468">
    <property type="protein sequence ID" value="SAM05270.1"/>
    <property type="molecule type" value="Genomic_DNA"/>
</dbReference>
<feature type="coiled-coil region" evidence="6">
    <location>
        <begin position="1314"/>
        <end position="1353"/>
    </location>
</feature>
<accession>A0A168QPX7</accession>
<evidence type="ECO:0000256" key="7">
    <source>
        <dbReference type="SAM" id="MobiDB-lite"/>
    </source>
</evidence>
<organism evidence="9">
    <name type="scientific">Absidia glauca</name>
    <name type="common">Pin mould</name>
    <dbReference type="NCBI Taxonomy" id="4829"/>
    <lineage>
        <taxon>Eukaryota</taxon>
        <taxon>Fungi</taxon>
        <taxon>Fungi incertae sedis</taxon>
        <taxon>Mucoromycota</taxon>
        <taxon>Mucoromycotina</taxon>
        <taxon>Mucoromycetes</taxon>
        <taxon>Mucorales</taxon>
        <taxon>Cunninghamellaceae</taxon>
        <taxon>Absidia</taxon>
    </lineage>
</organism>
<comment type="similarity">
    <text evidence="1">Belongs to the peptidase M16 family. PreP subfamily.</text>
</comment>
<dbReference type="Pfam" id="PF05193">
    <property type="entry name" value="Peptidase_M16_C"/>
    <property type="match status" value="2"/>
</dbReference>
<evidence type="ECO:0000256" key="2">
    <source>
        <dbReference type="ARBA" id="ARBA00011853"/>
    </source>
</evidence>
<reference evidence="9" key="1">
    <citation type="submission" date="2016-04" db="EMBL/GenBank/DDBJ databases">
        <authorList>
            <person name="Evans L.H."/>
            <person name="Alamgir A."/>
            <person name="Owens N."/>
            <person name="Weber N.D."/>
            <person name="Virtaneva K."/>
            <person name="Barbian K."/>
            <person name="Babar A."/>
            <person name="Rosenke K."/>
        </authorList>
    </citation>
    <scope>NUCLEOTIDE SEQUENCE [LARGE SCALE GENOMIC DNA]</scope>
    <source>
        <strain evidence="9">CBS 101.48</strain>
    </source>
</reference>
<dbReference type="Gene3D" id="3.40.50.1240">
    <property type="entry name" value="Phosphoglycerate mutase-like"/>
    <property type="match status" value="1"/>
</dbReference>
<dbReference type="SUPFAM" id="SSF53254">
    <property type="entry name" value="Phosphoglycerate mutase-like"/>
    <property type="match status" value="1"/>
</dbReference>
<feature type="compositionally biased region" description="Polar residues" evidence="7">
    <location>
        <begin position="384"/>
        <end position="396"/>
    </location>
</feature>
<evidence type="ECO:0000256" key="3">
    <source>
        <dbReference type="ARBA" id="ARBA00020167"/>
    </source>
</evidence>
<dbReference type="PANTHER" id="PTHR43016">
    <property type="entry name" value="PRESEQUENCE PROTEASE"/>
    <property type="match status" value="1"/>
</dbReference>
<proteinExistence type="inferred from homology"/>
<dbReference type="Pfam" id="PF00675">
    <property type="entry name" value="Peptidase_M16"/>
    <property type="match status" value="1"/>
</dbReference>
<feature type="compositionally biased region" description="Acidic residues" evidence="7">
    <location>
        <begin position="476"/>
        <end position="488"/>
    </location>
</feature>
<dbReference type="FunFam" id="3.30.830.10:FF:000031">
    <property type="entry name" value="Putative zinc metalloprotease"/>
    <property type="match status" value="1"/>
</dbReference>
<evidence type="ECO:0000313" key="10">
    <source>
        <dbReference type="Proteomes" id="UP000078561"/>
    </source>
</evidence>
<dbReference type="PANTHER" id="PTHR43016:SF16">
    <property type="entry name" value="METALLOPROTEASE, PUTATIVE (AFU_ORTHOLOGUE AFUA_4G07610)-RELATED"/>
    <property type="match status" value="1"/>
</dbReference>
<gene>
    <name evidence="9" type="primary">ABSGL_11145.1 scaffold 12295</name>
</gene>
<dbReference type="Gene3D" id="3.30.830.10">
    <property type="entry name" value="Metalloenzyme, LuxS/M16 peptidase-like"/>
    <property type="match status" value="4"/>
</dbReference>
<evidence type="ECO:0000256" key="1">
    <source>
        <dbReference type="ARBA" id="ARBA00007575"/>
    </source>
</evidence>
<feature type="compositionally biased region" description="Low complexity" evidence="7">
    <location>
        <begin position="180"/>
        <end position="189"/>
    </location>
</feature>
<feature type="compositionally biased region" description="Basic residues" evidence="7">
    <location>
        <begin position="520"/>
        <end position="532"/>
    </location>
</feature>
<feature type="domain" description="Peptidase M16C associated" evidence="8">
    <location>
        <begin position="1310"/>
        <end position="1573"/>
    </location>
</feature>
<dbReference type="OrthoDB" id="4953at2759"/>
<evidence type="ECO:0000259" key="8">
    <source>
        <dbReference type="SMART" id="SM01264"/>
    </source>
</evidence>
<dbReference type="InterPro" id="IPR011249">
    <property type="entry name" value="Metalloenz_LuxS/M16"/>
</dbReference>
<dbReference type="FunFam" id="3.30.830.10:FF:000015">
    <property type="entry name" value="Putative zinc metalloprotease"/>
    <property type="match status" value="1"/>
</dbReference>
<dbReference type="GO" id="GO:0046872">
    <property type="term" value="F:metal ion binding"/>
    <property type="evidence" value="ECO:0007669"/>
    <property type="project" value="InterPro"/>
</dbReference>
<dbReference type="InterPro" id="IPR007863">
    <property type="entry name" value="Peptidase_M16_C"/>
</dbReference>
<dbReference type="InterPro" id="IPR011765">
    <property type="entry name" value="Pept_M16_N"/>
</dbReference>
<dbReference type="InterPro" id="IPR029033">
    <property type="entry name" value="His_PPase_superfam"/>
</dbReference>
<comment type="subunit">
    <text evidence="2">Monomer and homodimer; homodimerization is induced by binding of the substrate.</text>
</comment>
<name>A0A168QPX7_ABSGL</name>
<dbReference type="CDD" id="cd07040">
    <property type="entry name" value="HP"/>
    <property type="match status" value="1"/>
</dbReference>
<feature type="region of interest" description="Disordered" evidence="7">
    <location>
        <begin position="441"/>
        <end position="550"/>
    </location>
</feature>
<protein>
    <recommendedName>
        <fullName evidence="3">Presequence protease, mitochondrial</fullName>
    </recommendedName>
    <alternativeName>
        <fullName evidence="4">Pitrilysin metalloproteinase</fullName>
    </alternativeName>
</protein>
<dbReference type="SUPFAM" id="SSF63411">
    <property type="entry name" value="LuxS/MPP-like metallohydrolase"/>
    <property type="match status" value="4"/>
</dbReference>
<dbReference type="SMART" id="SM01264">
    <property type="entry name" value="M16C_associated"/>
    <property type="match status" value="1"/>
</dbReference>